<feature type="domain" description="UCP01524 winged helix-turn-helix" evidence="2">
    <location>
        <begin position="362"/>
        <end position="437"/>
    </location>
</feature>
<dbReference type="Gene3D" id="3.50.30.90">
    <property type="match status" value="1"/>
</dbReference>
<evidence type="ECO:0000259" key="2">
    <source>
        <dbReference type="Pfam" id="PF16221"/>
    </source>
</evidence>
<evidence type="ECO:0000259" key="3">
    <source>
        <dbReference type="Pfam" id="PF16254"/>
    </source>
</evidence>
<dbReference type="Pfam" id="PF09940">
    <property type="entry name" value="DUF2172"/>
    <property type="match status" value="1"/>
</dbReference>
<protein>
    <submittedName>
        <fullName evidence="4">DUF4910 domain-containing protein</fullName>
    </submittedName>
</protein>
<dbReference type="Proteomes" id="UP000635278">
    <property type="component" value="Unassembled WGS sequence"/>
</dbReference>
<reference evidence="4 5" key="1">
    <citation type="journal article" date="2020" name="Int. J. Syst. Evol. Microbiol.">
        <title>Novel acetic acid bacteria from cider fermentations: Acetobacter conturbans sp. nov. and Acetobacter fallax sp. nov.</title>
        <authorList>
            <person name="Sombolestani A.S."/>
            <person name="Cleenwerck I."/>
            <person name="Cnockaert M."/>
            <person name="Borremans W."/>
            <person name="Wieme A.D."/>
            <person name="De Vuyst L."/>
            <person name="Vandamme P."/>
        </authorList>
    </citation>
    <scope>NUCLEOTIDE SEQUENCE [LARGE SCALE GENOMIC DNA]</scope>
    <source>
        <strain evidence="4 5">LMG 30640</strain>
    </source>
</reference>
<name>A0ABX0JUK9_9PROT</name>
<dbReference type="EMBL" id="WOTB01000078">
    <property type="protein sequence ID" value="NHN86939.1"/>
    <property type="molecule type" value="Genomic_DNA"/>
</dbReference>
<proteinExistence type="predicted"/>
<dbReference type="InterPro" id="IPR032622">
    <property type="entry name" value="UCP01524_HTH"/>
</dbReference>
<dbReference type="InterPro" id="IPR012353">
    <property type="entry name" value="UCP015244"/>
</dbReference>
<feature type="domain" description="DUF4910" evidence="3">
    <location>
        <begin position="22"/>
        <end position="358"/>
    </location>
</feature>
<comment type="caution">
    <text evidence="4">The sequence shown here is derived from an EMBL/GenBank/DDBJ whole genome shotgun (WGS) entry which is preliminary data.</text>
</comment>
<evidence type="ECO:0000313" key="4">
    <source>
        <dbReference type="EMBL" id="NHN86939.1"/>
    </source>
</evidence>
<feature type="domain" description="DUF2172" evidence="1">
    <location>
        <begin position="71"/>
        <end position="160"/>
    </location>
</feature>
<dbReference type="InterPro" id="IPR032589">
    <property type="entry name" value="DUF4910"/>
</dbReference>
<dbReference type="InterPro" id="IPR036388">
    <property type="entry name" value="WH-like_DNA-bd_sf"/>
</dbReference>
<dbReference type="Pfam" id="PF16254">
    <property type="entry name" value="DUF4910"/>
    <property type="match status" value="1"/>
</dbReference>
<dbReference type="Gene3D" id="1.10.10.10">
    <property type="entry name" value="Winged helix-like DNA-binding domain superfamily/Winged helix DNA-binding domain"/>
    <property type="match status" value="1"/>
</dbReference>
<dbReference type="SUPFAM" id="SSF53187">
    <property type="entry name" value="Zn-dependent exopeptidases"/>
    <property type="match status" value="1"/>
</dbReference>
<accession>A0ABX0JUK9</accession>
<dbReference type="PIRSF" id="PIRSF015244">
    <property type="entry name" value="UCP015244"/>
    <property type="match status" value="1"/>
</dbReference>
<keyword evidence="5" id="KW-1185">Reference proteome</keyword>
<sequence>MIKPEFYSILRNATTPGTIFTHVEALFPIFRSITGKGIRCTLKYIDDRVQNFQMINVPSGTPVLDWQIPDEWNVNSATIRTHSGEIIIDIKENNLHLLQYSIPFRGRISRDVLLNHLFSISEQPNLIPYRTSYYNRDWGFCVSNQQKDAMTDAEYDVDINVSLEPGHLTYGEVFIPGRSEEEIFFSIHCCHPSLANDNLSSIAVAIELIRALQATNDLRFSYRFVFVPGTIGAITWLANNIENTKRIRAGLVLSCLGDGSGLTYKKSRNNAASINRYLEWLISNEDNANIREFEPYGYDERQYCSPGFNLPVGCLMRSPNGSFPEYHTSADNLDFVQPEALFSSYQFILKFIFLLENDAYPVNRFPFGEPQLGRRGLYPLPASLSGDDDNKPDQMSLLWILNFADGHHSFFDIAVLAEISFQTIINASIILQNSGLLDIYNNAKIHATPG</sequence>
<evidence type="ECO:0000313" key="5">
    <source>
        <dbReference type="Proteomes" id="UP000635278"/>
    </source>
</evidence>
<dbReference type="Pfam" id="PF16221">
    <property type="entry name" value="HTH_47"/>
    <property type="match status" value="1"/>
</dbReference>
<dbReference type="RefSeq" id="WP_173585231.1">
    <property type="nucleotide sequence ID" value="NZ_WOTB01000078.1"/>
</dbReference>
<gene>
    <name evidence="4" type="ORF">GOB93_20505</name>
</gene>
<dbReference type="InterPro" id="IPR032610">
    <property type="entry name" value="DUF2172"/>
</dbReference>
<evidence type="ECO:0000259" key="1">
    <source>
        <dbReference type="Pfam" id="PF09940"/>
    </source>
</evidence>
<dbReference type="Gene3D" id="3.40.630.10">
    <property type="entry name" value="Zn peptidases"/>
    <property type="match status" value="1"/>
</dbReference>
<organism evidence="4 5">
    <name type="scientific">Acetobacter musti</name>
    <dbReference type="NCBI Taxonomy" id="864732"/>
    <lineage>
        <taxon>Bacteria</taxon>
        <taxon>Pseudomonadati</taxon>
        <taxon>Pseudomonadota</taxon>
        <taxon>Alphaproteobacteria</taxon>
        <taxon>Acetobacterales</taxon>
        <taxon>Acetobacteraceae</taxon>
        <taxon>Acetobacter</taxon>
    </lineage>
</organism>